<protein>
    <submittedName>
        <fullName evidence="2">Transposase</fullName>
    </submittedName>
</protein>
<name>A0AC35UEP8_9BILA</name>
<reference evidence="2" key="1">
    <citation type="submission" date="2016-11" db="UniProtKB">
        <authorList>
            <consortium name="WormBaseParasite"/>
        </authorList>
    </citation>
    <scope>IDENTIFICATION</scope>
    <source>
        <strain evidence="2">KR3021</strain>
    </source>
</reference>
<evidence type="ECO:0000313" key="2">
    <source>
        <dbReference type="WBParaSite" id="RSKR_0001073100.1"/>
    </source>
</evidence>
<proteinExistence type="predicted"/>
<organism evidence="1 2">
    <name type="scientific">Rhabditophanes sp. KR3021</name>
    <dbReference type="NCBI Taxonomy" id="114890"/>
    <lineage>
        <taxon>Eukaryota</taxon>
        <taxon>Metazoa</taxon>
        <taxon>Ecdysozoa</taxon>
        <taxon>Nematoda</taxon>
        <taxon>Chromadorea</taxon>
        <taxon>Rhabditida</taxon>
        <taxon>Tylenchina</taxon>
        <taxon>Panagrolaimomorpha</taxon>
        <taxon>Strongyloidoidea</taxon>
        <taxon>Alloionematidae</taxon>
        <taxon>Rhabditophanes</taxon>
    </lineage>
</organism>
<dbReference type="WBParaSite" id="RSKR_0001073100.1">
    <property type="protein sequence ID" value="RSKR_0001073100.1"/>
    <property type="gene ID" value="RSKR_0001073100"/>
</dbReference>
<evidence type="ECO:0000313" key="1">
    <source>
        <dbReference type="Proteomes" id="UP000095286"/>
    </source>
</evidence>
<accession>A0AC35UEP8</accession>
<dbReference type="Proteomes" id="UP000095286">
    <property type="component" value="Unplaced"/>
</dbReference>
<sequence>MPNTDFSDNHPHFTFDERNAALDKVREALTSDSALLQDYINHAYKKRHGMSMNHSQQTTRLMTEDGTVKHQLPKINAAAGIAELNASCDQQEKPRTTVSSEMEKRNGLADM</sequence>